<dbReference type="Gene3D" id="1.10.287.70">
    <property type="match status" value="1"/>
</dbReference>
<keyword evidence="11" id="KW-0407">Ion channel</keyword>
<organism evidence="15 16">
    <name type="scientific">Gnathostoma spinigerum</name>
    <dbReference type="NCBI Taxonomy" id="75299"/>
    <lineage>
        <taxon>Eukaryota</taxon>
        <taxon>Metazoa</taxon>
        <taxon>Ecdysozoa</taxon>
        <taxon>Nematoda</taxon>
        <taxon>Chromadorea</taxon>
        <taxon>Rhabditida</taxon>
        <taxon>Spirurina</taxon>
        <taxon>Gnathostomatomorpha</taxon>
        <taxon>Gnathostomatoidea</taxon>
        <taxon>Gnathostomatidae</taxon>
        <taxon>Gnathostoma</taxon>
    </lineage>
</organism>
<dbReference type="InterPro" id="IPR013099">
    <property type="entry name" value="K_chnl_dom"/>
</dbReference>
<keyword evidence="10 13" id="KW-0472">Membrane</keyword>
<dbReference type="EMBL" id="JBGFUD010000938">
    <property type="protein sequence ID" value="MFH4975503.1"/>
    <property type="molecule type" value="Genomic_DNA"/>
</dbReference>
<evidence type="ECO:0000256" key="13">
    <source>
        <dbReference type="SAM" id="Phobius"/>
    </source>
</evidence>
<keyword evidence="9" id="KW-0406">Ion transport</keyword>
<keyword evidence="6" id="KW-0631">Potassium channel</keyword>
<keyword evidence="4" id="KW-0633">Potassium transport</keyword>
<comment type="similarity">
    <text evidence="2">Belongs to the two pore domain potassium channel (TC 1.A.1.8) family.</text>
</comment>
<dbReference type="InterPro" id="IPR003280">
    <property type="entry name" value="2pore_dom_K_chnl"/>
</dbReference>
<dbReference type="Pfam" id="PF07885">
    <property type="entry name" value="Ion_trans_2"/>
    <property type="match status" value="1"/>
</dbReference>
<keyword evidence="5 13" id="KW-0812">Transmembrane</keyword>
<accession>A0ABD6E603</accession>
<proteinExistence type="inferred from homology"/>
<dbReference type="GO" id="GO:0005267">
    <property type="term" value="F:potassium channel activity"/>
    <property type="evidence" value="ECO:0007669"/>
    <property type="project" value="UniProtKB-KW"/>
</dbReference>
<name>A0ABD6E603_9BILA</name>
<dbReference type="PANTHER" id="PTHR11003:SF98">
    <property type="entry name" value="POTASSIUM CHANNEL DOMAIN-CONTAINING PROTEIN"/>
    <property type="match status" value="1"/>
</dbReference>
<evidence type="ECO:0000256" key="2">
    <source>
        <dbReference type="ARBA" id="ARBA00006666"/>
    </source>
</evidence>
<dbReference type="Proteomes" id="UP001608902">
    <property type="component" value="Unassembled WGS sequence"/>
</dbReference>
<feature type="transmembrane region" description="Helical" evidence="13">
    <location>
        <begin position="170"/>
        <end position="189"/>
    </location>
</feature>
<gene>
    <name evidence="15" type="ORF">AB6A40_002212</name>
</gene>
<reference evidence="15 16" key="1">
    <citation type="submission" date="2024-08" db="EMBL/GenBank/DDBJ databases">
        <title>Gnathostoma spinigerum genome.</title>
        <authorList>
            <person name="Gonzalez-Bertolin B."/>
            <person name="Monzon S."/>
            <person name="Zaballos A."/>
            <person name="Jimenez P."/>
            <person name="Dekumyoy P."/>
            <person name="Varona S."/>
            <person name="Cuesta I."/>
            <person name="Sumanam S."/>
            <person name="Adisakwattana P."/>
            <person name="Gasser R.B."/>
            <person name="Hernandez-Gonzalez A."/>
            <person name="Young N.D."/>
            <person name="Perteguer M.J."/>
        </authorList>
    </citation>
    <scope>NUCLEOTIDE SEQUENCE [LARGE SCALE GENOMIC DNA]</scope>
    <source>
        <strain evidence="15">AL3</strain>
        <tissue evidence="15">Liver</tissue>
    </source>
</reference>
<dbReference type="InterPro" id="IPR003092">
    <property type="entry name" value="2pore_dom_K_chnl_TASK"/>
</dbReference>
<dbReference type="AlphaFoldDB" id="A0ABD6E603"/>
<evidence type="ECO:0000256" key="11">
    <source>
        <dbReference type="ARBA" id="ARBA00023303"/>
    </source>
</evidence>
<feature type="region of interest" description="Disordered" evidence="12">
    <location>
        <begin position="18"/>
        <end position="50"/>
    </location>
</feature>
<keyword evidence="3" id="KW-0813">Transport</keyword>
<dbReference type="PANTHER" id="PTHR11003">
    <property type="entry name" value="POTASSIUM CHANNEL, SUBFAMILY K"/>
    <property type="match status" value="1"/>
</dbReference>
<evidence type="ECO:0000256" key="5">
    <source>
        <dbReference type="ARBA" id="ARBA00022692"/>
    </source>
</evidence>
<comment type="caution">
    <text evidence="15">The sequence shown here is derived from an EMBL/GenBank/DDBJ whole genome shotgun (WGS) entry which is preliminary data.</text>
</comment>
<evidence type="ECO:0000256" key="1">
    <source>
        <dbReference type="ARBA" id="ARBA00004141"/>
    </source>
</evidence>
<dbReference type="PRINTS" id="PR01095">
    <property type="entry name" value="TASKCHANNEL"/>
</dbReference>
<evidence type="ECO:0000313" key="15">
    <source>
        <dbReference type="EMBL" id="MFH4975503.1"/>
    </source>
</evidence>
<evidence type="ECO:0000256" key="4">
    <source>
        <dbReference type="ARBA" id="ARBA00022538"/>
    </source>
</evidence>
<evidence type="ECO:0000256" key="7">
    <source>
        <dbReference type="ARBA" id="ARBA00022958"/>
    </source>
</evidence>
<evidence type="ECO:0000256" key="3">
    <source>
        <dbReference type="ARBA" id="ARBA00022448"/>
    </source>
</evidence>
<evidence type="ECO:0000256" key="6">
    <source>
        <dbReference type="ARBA" id="ARBA00022826"/>
    </source>
</evidence>
<protein>
    <recommendedName>
        <fullName evidence="14">Potassium channel domain-containing protein</fullName>
    </recommendedName>
</protein>
<evidence type="ECO:0000313" key="16">
    <source>
        <dbReference type="Proteomes" id="UP001608902"/>
    </source>
</evidence>
<evidence type="ECO:0000256" key="10">
    <source>
        <dbReference type="ARBA" id="ARBA00023136"/>
    </source>
</evidence>
<dbReference type="SUPFAM" id="SSF81324">
    <property type="entry name" value="Voltage-gated potassium channels"/>
    <property type="match status" value="1"/>
</dbReference>
<evidence type="ECO:0000256" key="8">
    <source>
        <dbReference type="ARBA" id="ARBA00022989"/>
    </source>
</evidence>
<feature type="transmembrane region" description="Helical" evidence="13">
    <location>
        <begin position="64"/>
        <end position="89"/>
    </location>
</feature>
<evidence type="ECO:0000259" key="14">
    <source>
        <dbReference type="Pfam" id="PF07885"/>
    </source>
</evidence>
<keyword evidence="8 13" id="KW-1133">Transmembrane helix</keyword>
<evidence type="ECO:0000256" key="9">
    <source>
        <dbReference type="ARBA" id="ARBA00023065"/>
    </source>
</evidence>
<evidence type="ECO:0000256" key="12">
    <source>
        <dbReference type="SAM" id="MobiDB-lite"/>
    </source>
</evidence>
<keyword evidence="16" id="KW-1185">Reference proteome</keyword>
<keyword evidence="7" id="KW-0630">Potassium</keyword>
<dbReference type="GO" id="GO:0016020">
    <property type="term" value="C:membrane"/>
    <property type="evidence" value="ECO:0007669"/>
    <property type="project" value="UniProtKB-SubCell"/>
</dbReference>
<comment type="subcellular location">
    <subcellularLocation>
        <location evidence="1">Membrane</location>
        <topology evidence="1">Multi-pass membrane protein</topology>
    </subcellularLocation>
</comment>
<feature type="transmembrane region" description="Helical" evidence="13">
    <location>
        <begin position="201"/>
        <end position="222"/>
    </location>
</feature>
<sequence>MRRDTIFISNDDKFDIRSNVDGSDDDEIPMEMDLTTAGPPISDDDTDDEKPNDRQTLFLMYARMILPHVGLVILLIVYLLIGATVFHYLEAPNELQTRDEELRKLFGIRDDFHESVWNLTIADGLKNREALVGLGQAYFESLVSHVFDAYRNQFINERHLLNRTKGDEMLWTYANSIFFATTVITTIGYGNLVPATKFGRIACICFALFGIPLLLVTIADIGKFLSDFLSFLYRTYRAFKRKVEITRFHSDFTSFIPICA</sequence>
<feature type="domain" description="Potassium channel" evidence="14">
    <location>
        <begin position="169"/>
        <end position="226"/>
    </location>
</feature>